<sequence length="816" mass="93429">MIPASAPIKFVCIHGHFYQPPRENAWLETIEIQDSAAPFHDWNERINEECYAPNATARVLNDEQHIREISNNYARISWNMGPTLLSWLEQHDPATYRRIQEADAKSRRRFNGHGSALAQSYNHIIMPLANARDRITQIKWGIADFEHRFGRKPEGMWLAETAVSTECLEDLVACGITYTVLAPRQCQAVRPTETDEWHEVHGGVDPRRPYRCVLPSGNSIALFFYDGDVAKAVAFEGLLNDGRYLANKLTDSLDANDEVQLAHIATDGESYGHHHAKGEMALAACLEEIDRNPNVRLTNYGEFLELHPPTWEARIHENSSWSCVHGVERWRSDCGCETGGEPGWHQRWRAPLREALDEVRDRLAGVFEREGSLMFTDCWRARDAYIELVLDRSGGRTDAFLTQWAKSREITPRQKIRMLRLLEMQRHAMLMYTSCAWFFNEVSGIETLQVLQYANRAIHLCEVLTGKNYHPDFIARLEKVESNVLPNAAVAYRESVIPARVGLLRVGMHFAAASLFEDRPADLELFNYRSQIHSLKQLRAGAFRLSVGRMTILSNITSSSSNFSFAVLYLGQQAMIGEISQDMDMRDFDALLPELERQFRVGHVSEVINLMKDNFSGQSFSIWHLFRDEKRKILLEMTERTLEIAASSFSDVYYDNYQLMSTMRANDLPLPDSYLAAINFTMHRRLLDLLTGDSQPDRARLHRIVTDYLHWEHEWKDTAKLDNAAEQRVHLLVSKSFDSPQLWTWTHQLVEGLRSLGLRPNFYRAQTIFIEGWTPAYVKTLSAAQLEAGLAFARQLDIQLGFVAFQPVLVPAGMRG</sequence>
<organism evidence="4 5">
    <name type="scientific">Neolewinella litorea</name>
    <dbReference type="NCBI Taxonomy" id="2562452"/>
    <lineage>
        <taxon>Bacteria</taxon>
        <taxon>Pseudomonadati</taxon>
        <taxon>Bacteroidota</taxon>
        <taxon>Saprospiria</taxon>
        <taxon>Saprospirales</taxon>
        <taxon>Lewinellaceae</taxon>
        <taxon>Neolewinella</taxon>
    </lineage>
</organism>
<evidence type="ECO:0000313" key="4">
    <source>
        <dbReference type="EMBL" id="THH39827.1"/>
    </source>
</evidence>
<dbReference type="InterPro" id="IPR021923">
    <property type="entry name" value="DUF3536"/>
</dbReference>
<feature type="domain" description="Glycoside hydrolase family 57 N-terminal" evidence="3">
    <location>
        <begin position="44"/>
        <end position="310"/>
    </location>
</feature>
<evidence type="ECO:0000256" key="1">
    <source>
        <dbReference type="ARBA" id="ARBA00006821"/>
    </source>
</evidence>
<proteinExistence type="inferred from homology"/>
<dbReference type="AlphaFoldDB" id="A0A4S4NLQ4"/>
<dbReference type="OrthoDB" id="9757977at2"/>
<evidence type="ECO:0000256" key="2">
    <source>
        <dbReference type="ARBA" id="ARBA00023277"/>
    </source>
</evidence>
<keyword evidence="5" id="KW-1185">Reference proteome</keyword>
<dbReference type="RefSeq" id="WP_136458746.1">
    <property type="nucleotide sequence ID" value="NZ_SRSF01000003.1"/>
</dbReference>
<dbReference type="InterPro" id="IPR004300">
    <property type="entry name" value="Glyco_hydro_57_N"/>
</dbReference>
<dbReference type="PANTHER" id="PTHR36306">
    <property type="entry name" value="ALPHA-AMYLASE-RELATED-RELATED"/>
    <property type="match status" value="1"/>
</dbReference>
<dbReference type="GO" id="GO:0003824">
    <property type="term" value="F:catalytic activity"/>
    <property type="evidence" value="ECO:0007669"/>
    <property type="project" value="InterPro"/>
</dbReference>
<evidence type="ECO:0000313" key="5">
    <source>
        <dbReference type="Proteomes" id="UP000308528"/>
    </source>
</evidence>
<comment type="caution">
    <text evidence="4">The sequence shown here is derived from an EMBL/GenBank/DDBJ whole genome shotgun (WGS) entry which is preliminary data.</text>
</comment>
<accession>A0A4S4NLQ4</accession>
<keyword evidence="2" id="KW-0119">Carbohydrate metabolism</keyword>
<evidence type="ECO:0000259" key="3">
    <source>
        <dbReference type="Pfam" id="PF03065"/>
    </source>
</evidence>
<dbReference type="CDD" id="cd10797">
    <property type="entry name" value="GH57N_APU_like_1"/>
    <property type="match status" value="1"/>
</dbReference>
<dbReference type="PANTHER" id="PTHR36306:SF3">
    <property type="entry name" value="GLYCOSIDE HYDROLASE FAMILY 57"/>
    <property type="match status" value="1"/>
</dbReference>
<dbReference type="InterPro" id="IPR011330">
    <property type="entry name" value="Glyco_hydro/deAcase_b/a-brl"/>
</dbReference>
<dbReference type="SUPFAM" id="SSF88713">
    <property type="entry name" value="Glycoside hydrolase/deacetylase"/>
    <property type="match status" value="1"/>
</dbReference>
<protein>
    <submittedName>
        <fullName evidence="4">DUF3536 domain-containing protein</fullName>
    </submittedName>
</protein>
<dbReference type="Proteomes" id="UP000308528">
    <property type="component" value="Unassembled WGS sequence"/>
</dbReference>
<name>A0A4S4NLQ4_9BACT</name>
<dbReference type="EMBL" id="SRSF01000003">
    <property type="protein sequence ID" value="THH39827.1"/>
    <property type="molecule type" value="Genomic_DNA"/>
</dbReference>
<dbReference type="GO" id="GO:0005975">
    <property type="term" value="P:carbohydrate metabolic process"/>
    <property type="evidence" value="ECO:0007669"/>
    <property type="project" value="InterPro"/>
</dbReference>
<dbReference type="Gene3D" id="3.20.110.20">
    <property type="match status" value="1"/>
</dbReference>
<reference evidence="4 5" key="1">
    <citation type="submission" date="2019-04" db="EMBL/GenBank/DDBJ databases">
        <title>Lewinella litorea sp. nov., isolated from a marine sand.</title>
        <authorList>
            <person name="Yoon J.-H."/>
        </authorList>
    </citation>
    <scope>NUCLEOTIDE SEQUENCE [LARGE SCALE GENOMIC DNA]</scope>
    <source>
        <strain evidence="4 5">HSMS-39</strain>
    </source>
</reference>
<comment type="similarity">
    <text evidence="1">Belongs to the glycosyl hydrolase 57 family.</text>
</comment>
<gene>
    <name evidence="4" type="ORF">E4021_09445</name>
</gene>
<dbReference type="Pfam" id="PF12055">
    <property type="entry name" value="DUF3536"/>
    <property type="match status" value="1"/>
</dbReference>
<dbReference type="InterPro" id="IPR052046">
    <property type="entry name" value="GH57_Enzymes"/>
</dbReference>
<dbReference type="Pfam" id="PF03065">
    <property type="entry name" value="Glyco_hydro_57"/>
    <property type="match status" value="1"/>
</dbReference>